<dbReference type="FunFam" id="1.20.1540.10:FF:000017">
    <property type="entry name" value="RHOMBOID-like protein 9, chloroplastic"/>
    <property type="match status" value="1"/>
</dbReference>
<dbReference type="PANTHER" id="PTHR43731:SF30">
    <property type="entry name" value="RHOMBOID-LIKE PROTEIN 9, CHLOROPLASTIC"/>
    <property type="match status" value="1"/>
</dbReference>
<dbReference type="PANTHER" id="PTHR43731">
    <property type="entry name" value="RHOMBOID PROTEASE"/>
    <property type="match status" value="1"/>
</dbReference>
<dbReference type="GO" id="GO:0004252">
    <property type="term" value="F:serine-type endopeptidase activity"/>
    <property type="evidence" value="ECO:0007669"/>
    <property type="project" value="InterPro"/>
</dbReference>
<protein>
    <submittedName>
        <fullName evidence="8">Uncharacterized protein LOC105123359</fullName>
    </submittedName>
</protein>
<dbReference type="InterPro" id="IPR022764">
    <property type="entry name" value="Peptidase_S54_rhomboid_dom"/>
</dbReference>
<dbReference type="AlphaFoldDB" id="A0A2P2MSK5"/>
<dbReference type="Gene3D" id="1.20.1540.10">
    <property type="entry name" value="Rhomboid-like"/>
    <property type="match status" value="1"/>
</dbReference>
<evidence type="ECO:0000256" key="3">
    <source>
        <dbReference type="ARBA" id="ARBA00022692"/>
    </source>
</evidence>
<evidence type="ECO:0000259" key="7">
    <source>
        <dbReference type="Pfam" id="PF01694"/>
    </source>
</evidence>
<dbReference type="SUPFAM" id="SSF144091">
    <property type="entry name" value="Rhomboid-like"/>
    <property type="match status" value="1"/>
</dbReference>
<feature type="domain" description="Peptidase S54 rhomboid" evidence="7">
    <location>
        <begin position="287"/>
        <end position="425"/>
    </location>
</feature>
<dbReference type="Pfam" id="PF01694">
    <property type="entry name" value="Rhomboid"/>
    <property type="match status" value="1"/>
</dbReference>
<dbReference type="InterPro" id="IPR050925">
    <property type="entry name" value="Rhomboid_protease_S54"/>
</dbReference>
<comment type="similarity">
    <text evidence="2">Belongs to the peptidase S54 family.</text>
</comment>
<comment type="subcellular location">
    <subcellularLocation>
        <location evidence="1">Membrane</location>
        <topology evidence="1">Multi-pass membrane protein</topology>
    </subcellularLocation>
</comment>
<keyword evidence="3 6" id="KW-0812">Transmembrane</keyword>
<evidence type="ECO:0000256" key="4">
    <source>
        <dbReference type="ARBA" id="ARBA00022989"/>
    </source>
</evidence>
<keyword evidence="5 6" id="KW-0472">Membrane</keyword>
<feature type="transmembrane region" description="Helical" evidence="6">
    <location>
        <begin position="296"/>
        <end position="316"/>
    </location>
</feature>
<feature type="transmembrane region" description="Helical" evidence="6">
    <location>
        <begin position="351"/>
        <end position="368"/>
    </location>
</feature>
<evidence type="ECO:0000313" key="8">
    <source>
        <dbReference type="EMBL" id="MBX33209.1"/>
    </source>
</evidence>
<feature type="transmembrane region" description="Helical" evidence="6">
    <location>
        <begin position="455"/>
        <end position="472"/>
    </location>
</feature>
<evidence type="ECO:0000256" key="1">
    <source>
        <dbReference type="ARBA" id="ARBA00004141"/>
    </source>
</evidence>
<dbReference type="EMBL" id="GGEC01052725">
    <property type="protein sequence ID" value="MBX33209.1"/>
    <property type="molecule type" value="Transcribed_RNA"/>
</dbReference>
<reference evidence="8" key="1">
    <citation type="submission" date="2018-02" db="EMBL/GenBank/DDBJ databases">
        <title>Rhizophora mucronata_Transcriptome.</title>
        <authorList>
            <person name="Meera S.P."/>
            <person name="Sreeshan A."/>
            <person name="Augustine A."/>
        </authorList>
    </citation>
    <scope>NUCLEOTIDE SEQUENCE</scope>
    <source>
        <tissue evidence="8">Leaf</tissue>
    </source>
</reference>
<dbReference type="InterPro" id="IPR035952">
    <property type="entry name" value="Rhomboid-like_sf"/>
</dbReference>
<accession>A0A2P2MSK5</accession>
<organism evidence="8">
    <name type="scientific">Rhizophora mucronata</name>
    <name type="common">Asiatic mangrove</name>
    <dbReference type="NCBI Taxonomy" id="61149"/>
    <lineage>
        <taxon>Eukaryota</taxon>
        <taxon>Viridiplantae</taxon>
        <taxon>Streptophyta</taxon>
        <taxon>Embryophyta</taxon>
        <taxon>Tracheophyta</taxon>
        <taxon>Spermatophyta</taxon>
        <taxon>Magnoliopsida</taxon>
        <taxon>eudicotyledons</taxon>
        <taxon>Gunneridae</taxon>
        <taxon>Pentapetalae</taxon>
        <taxon>rosids</taxon>
        <taxon>fabids</taxon>
        <taxon>Malpighiales</taxon>
        <taxon>Rhizophoraceae</taxon>
        <taxon>Rhizophora</taxon>
    </lineage>
</organism>
<evidence type="ECO:0000256" key="5">
    <source>
        <dbReference type="ARBA" id="ARBA00023136"/>
    </source>
</evidence>
<name>A0A2P2MSK5_RHIMU</name>
<evidence type="ECO:0000256" key="6">
    <source>
        <dbReference type="SAM" id="Phobius"/>
    </source>
</evidence>
<feature type="transmembrane region" description="Helical" evidence="6">
    <location>
        <begin position="323"/>
        <end position="345"/>
    </location>
</feature>
<keyword evidence="4 6" id="KW-1133">Transmembrane helix</keyword>
<proteinExistence type="inferred from homology"/>
<feature type="transmembrane region" description="Helical" evidence="6">
    <location>
        <begin position="240"/>
        <end position="258"/>
    </location>
</feature>
<dbReference type="GO" id="GO:0016020">
    <property type="term" value="C:membrane"/>
    <property type="evidence" value="ECO:0007669"/>
    <property type="project" value="UniProtKB-SubCell"/>
</dbReference>
<sequence>MAAFPICCKIPYKDYSHSTQNAIRPRESCVTCDCSAFPAASKSLLLIPMTASKRWQVLYGTAAIWSKTNSRGRAKVTKGRILSQGSLHFQDIAEVHRACTMKSDDLCKTWYASSSGNTEEQLRLLESYLRKLRGQANQPSSDSHNKSLEIVDRIEQINTREELESLNAYLSKLTEGSNAENFSGDFREESLVAKPFSGSKGFRLDGEGNLKSIPEVRSRNVDSHSELNESLKQYDETSDLYFVGMLASIDIAVFLFEIASPVRNSQYELFSLPLAYGAKINDLILLGEWWRLVTPMFLHSGAFHLALGCWSLLTFGPQVCRTYGSFTFFLIYMLGGISGNLTSYLHTQEPTVGGTGPVFAIIGAWLAYQIQNRGVTAKDVSECMFQKAVVITALSCILSNFGPIDDWTHLGAAITGIVYGFFTCPTLQMDDASPRTGREEGIALVRRYADPCKSLMVFTISILVLGSLLFLVEPPLDTIMVDF</sequence>
<evidence type="ECO:0000256" key="2">
    <source>
        <dbReference type="ARBA" id="ARBA00009045"/>
    </source>
</evidence>